<evidence type="ECO:0000313" key="2">
    <source>
        <dbReference type="Proteomes" id="UP000221165"/>
    </source>
</evidence>
<evidence type="ECO:0000313" key="1">
    <source>
        <dbReference type="EMBL" id="PHJ15882.1"/>
    </source>
</evidence>
<dbReference type="VEuPathDB" id="ToxoDB:CSUI_010305"/>
<accession>A0A2C6KH73</accession>
<organism evidence="1 2">
    <name type="scientific">Cystoisospora suis</name>
    <dbReference type="NCBI Taxonomy" id="483139"/>
    <lineage>
        <taxon>Eukaryota</taxon>
        <taxon>Sar</taxon>
        <taxon>Alveolata</taxon>
        <taxon>Apicomplexa</taxon>
        <taxon>Conoidasida</taxon>
        <taxon>Coccidia</taxon>
        <taxon>Eucoccidiorida</taxon>
        <taxon>Eimeriorina</taxon>
        <taxon>Sarcocystidae</taxon>
        <taxon>Cystoisospora</taxon>
    </lineage>
</organism>
<dbReference type="EMBL" id="MIGC01007092">
    <property type="protein sequence ID" value="PHJ15882.1"/>
    <property type="molecule type" value="Genomic_DNA"/>
</dbReference>
<dbReference type="GeneID" id="94433621"/>
<name>A0A2C6KH73_9APIC</name>
<dbReference type="RefSeq" id="XP_067917614.1">
    <property type="nucleotide sequence ID" value="XM_068070410.1"/>
</dbReference>
<reference evidence="1 2" key="1">
    <citation type="journal article" date="2017" name="Int. J. Parasitol.">
        <title>The genome of the protozoan parasite Cystoisospora suis and a reverse vaccinology approach to identify vaccine candidates.</title>
        <authorList>
            <person name="Palmieri N."/>
            <person name="Shrestha A."/>
            <person name="Ruttkowski B."/>
            <person name="Beck T."/>
            <person name="Vogl C."/>
            <person name="Tomley F."/>
            <person name="Blake D.P."/>
            <person name="Joachim A."/>
        </authorList>
    </citation>
    <scope>NUCLEOTIDE SEQUENCE [LARGE SCALE GENOMIC DNA]</scope>
    <source>
        <strain evidence="1 2">Wien I</strain>
    </source>
</reference>
<keyword evidence="2" id="KW-1185">Reference proteome</keyword>
<dbReference type="Proteomes" id="UP000221165">
    <property type="component" value="Unassembled WGS sequence"/>
</dbReference>
<gene>
    <name evidence="1" type="ORF">CSUI_010305</name>
</gene>
<protein>
    <submittedName>
        <fullName evidence="1">Uncharacterized protein</fullName>
    </submittedName>
</protein>
<comment type="caution">
    <text evidence="1">The sequence shown here is derived from an EMBL/GenBank/DDBJ whole genome shotgun (WGS) entry which is preliminary data.</text>
</comment>
<proteinExistence type="predicted"/>
<dbReference type="AlphaFoldDB" id="A0A2C6KH73"/>
<sequence length="79" mass="8891">MFETKFFFISSPGSGLRTRLLSVKDMSVCIGTSPTGTDLSCPFLCFRGMPLVYKQRTQSAFFESDSTETCAYKAHHVFF</sequence>